<dbReference type="Proteomes" id="UP000679179">
    <property type="component" value="Unassembled WGS sequence"/>
</dbReference>
<evidence type="ECO:0000313" key="1">
    <source>
        <dbReference type="EMBL" id="GIM27730.1"/>
    </source>
</evidence>
<gene>
    <name evidence="1" type="ORF">CPJCM30710_03960</name>
</gene>
<dbReference type="AlphaFoldDB" id="A0A919RYF3"/>
<protein>
    <submittedName>
        <fullName evidence="1">Uncharacterized protein</fullName>
    </submittedName>
</protein>
<organism evidence="1 2">
    <name type="scientific">Clostridium polyendosporum</name>
    <dbReference type="NCBI Taxonomy" id="69208"/>
    <lineage>
        <taxon>Bacteria</taxon>
        <taxon>Bacillati</taxon>
        <taxon>Bacillota</taxon>
        <taxon>Clostridia</taxon>
        <taxon>Eubacteriales</taxon>
        <taxon>Clostridiaceae</taxon>
        <taxon>Clostridium</taxon>
    </lineage>
</organism>
<name>A0A919RYF3_9CLOT</name>
<reference evidence="1" key="1">
    <citation type="submission" date="2021-03" db="EMBL/GenBank/DDBJ databases">
        <title>Taxonomic study of Clostridium polyendosporum from meadow-gley soil under rice.</title>
        <authorList>
            <person name="Kobayashi H."/>
            <person name="Tanizawa Y."/>
            <person name="Yagura M."/>
        </authorList>
    </citation>
    <scope>NUCLEOTIDE SEQUENCE</scope>
    <source>
        <strain evidence="1">JCM 30710</strain>
    </source>
</reference>
<keyword evidence="2" id="KW-1185">Reference proteome</keyword>
<dbReference type="EMBL" id="BOPZ01000002">
    <property type="protein sequence ID" value="GIM27730.1"/>
    <property type="molecule type" value="Genomic_DNA"/>
</dbReference>
<evidence type="ECO:0000313" key="2">
    <source>
        <dbReference type="Proteomes" id="UP000679179"/>
    </source>
</evidence>
<comment type="caution">
    <text evidence="1">The sequence shown here is derived from an EMBL/GenBank/DDBJ whole genome shotgun (WGS) entry which is preliminary data.</text>
</comment>
<sequence length="75" mass="8413">MKETVIITPAENAKAKVISFLFCDLEKKIINAPKTVDIPAMEDKSKGITDRFSNIIFTSPVIFNNKEIDVKTNLN</sequence>
<proteinExistence type="predicted"/>
<accession>A0A919RYF3</accession>